<reference evidence="3" key="1">
    <citation type="journal article" date="2019" name="Int. J. Syst. Evol. Microbiol.">
        <title>The Global Catalogue of Microorganisms (GCM) 10K type strain sequencing project: providing services to taxonomists for standard genome sequencing and annotation.</title>
        <authorList>
            <consortium name="The Broad Institute Genomics Platform"/>
            <consortium name="The Broad Institute Genome Sequencing Center for Infectious Disease"/>
            <person name="Wu L."/>
            <person name="Ma J."/>
        </authorList>
    </citation>
    <scope>NUCLEOTIDE SEQUENCE [LARGE SCALE GENOMIC DNA]</scope>
    <source>
        <strain evidence="3">KCTC 23723</strain>
    </source>
</reference>
<keyword evidence="1" id="KW-0812">Transmembrane</keyword>
<comment type="caution">
    <text evidence="2">The sequence shown here is derived from an EMBL/GenBank/DDBJ whole genome shotgun (WGS) entry which is preliminary data.</text>
</comment>
<proteinExistence type="predicted"/>
<name>A0ABQ2WDC1_9ALTE</name>
<dbReference type="Proteomes" id="UP000634667">
    <property type="component" value="Unassembled WGS sequence"/>
</dbReference>
<keyword evidence="1" id="KW-1133">Transmembrane helix</keyword>
<keyword evidence="3" id="KW-1185">Reference proteome</keyword>
<evidence type="ECO:0000313" key="3">
    <source>
        <dbReference type="Proteomes" id="UP000634667"/>
    </source>
</evidence>
<dbReference type="EMBL" id="BMYR01000001">
    <property type="protein sequence ID" value="GGW49698.1"/>
    <property type="molecule type" value="Genomic_DNA"/>
</dbReference>
<protein>
    <submittedName>
        <fullName evidence="2">Uncharacterized protein</fullName>
    </submittedName>
</protein>
<sequence length="499" mass="54280">MTTLDEQIQGEQRAQKSRWFRYAGISTGVVFAIGLAWGVVLMLPASSTHEVAPVTPFPAASTGVISAAPTGVTLSAAPTGALGGESTPFSAEDRSRLQQLLSETNNQVNALVADPLLNAWQQATVFQLQTDMQQAYQWYGQQKYAETAALLPVIQQQAQAHIDAFHAAYQQAHSAAMQAFAQADLAQATIHNNRTLAIHPQYPPAVQLQQRLAVAADVQVLWEQVRVAELENNTAKQQTLLTQISQLDAADAHAQARLASLKGASQQQAFQRALTQAITAIENQRYADARQALTVAKGIAPNRPELQEIQQQLARAEQQEVVQSALEQINVFRAADEWPTVLLLANKALSVAPDHPELQQARQVAEQIAAVSEKLARFLRQPERLTDSNIQQLAAQAITEADALNPYSAKLATLQTQLHAQLTIKQQPVAVRITSDNRTTIRVLGVGNVGEVKEKTLQLAPGTYQFEGVCKGYRTEIVTVAVHADNAPIDVAVHCKVRI</sequence>
<evidence type="ECO:0000256" key="1">
    <source>
        <dbReference type="SAM" id="Phobius"/>
    </source>
</evidence>
<organism evidence="2 3">
    <name type="scientific">Alishewanella tabrizica</name>
    <dbReference type="NCBI Taxonomy" id="671278"/>
    <lineage>
        <taxon>Bacteria</taxon>
        <taxon>Pseudomonadati</taxon>
        <taxon>Pseudomonadota</taxon>
        <taxon>Gammaproteobacteria</taxon>
        <taxon>Alteromonadales</taxon>
        <taxon>Alteromonadaceae</taxon>
        <taxon>Alishewanella</taxon>
    </lineage>
</organism>
<evidence type="ECO:0000313" key="2">
    <source>
        <dbReference type="EMBL" id="GGW49698.1"/>
    </source>
</evidence>
<dbReference type="RefSeq" id="WP_189479520.1">
    <property type="nucleotide sequence ID" value="NZ_BMYR01000001.1"/>
</dbReference>
<feature type="transmembrane region" description="Helical" evidence="1">
    <location>
        <begin position="20"/>
        <end position="43"/>
    </location>
</feature>
<accession>A0ABQ2WDC1</accession>
<gene>
    <name evidence="2" type="ORF">GCM10008111_01810</name>
</gene>
<keyword evidence="1" id="KW-0472">Membrane</keyword>